<evidence type="ECO:0000256" key="8">
    <source>
        <dbReference type="ARBA" id="ARBA00023136"/>
    </source>
</evidence>
<comment type="similarity">
    <text evidence="10">Belongs to the monovalent cation:proton antiporter 1 (CPA1) transporter (TC 2.A.36) family.</text>
</comment>
<dbReference type="RefSeq" id="WP_133853158.1">
    <property type="nucleotide sequence ID" value="NZ_SNXZ01000007.1"/>
</dbReference>
<feature type="transmembrane region" description="Helical" evidence="10">
    <location>
        <begin position="373"/>
        <end position="397"/>
    </location>
</feature>
<dbReference type="NCBIfam" id="TIGR00831">
    <property type="entry name" value="a_cpa1"/>
    <property type="match status" value="1"/>
</dbReference>
<dbReference type="Gene3D" id="6.10.140.1330">
    <property type="match status" value="1"/>
</dbReference>
<keyword evidence="6 10" id="KW-0915">Sodium</keyword>
<evidence type="ECO:0000313" key="14">
    <source>
        <dbReference type="Proteomes" id="UP000295444"/>
    </source>
</evidence>
<dbReference type="GO" id="GO:0051453">
    <property type="term" value="P:regulation of intracellular pH"/>
    <property type="evidence" value="ECO:0007669"/>
    <property type="project" value="TreeGrafter"/>
</dbReference>
<comment type="function">
    <text evidence="10">Na(+)/H(+) antiporter that extrudes sodium in exchange for external protons.</text>
</comment>
<evidence type="ECO:0000256" key="9">
    <source>
        <dbReference type="ARBA" id="ARBA00023201"/>
    </source>
</evidence>
<feature type="compositionally biased region" description="Basic and acidic residues" evidence="11">
    <location>
        <begin position="504"/>
        <end position="522"/>
    </location>
</feature>
<protein>
    <submittedName>
        <fullName evidence="13">Sodium/proton antiporter (CPA1 family)</fullName>
    </submittedName>
</protein>
<dbReference type="Pfam" id="PF00999">
    <property type="entry name" value="Na_H_Exchanger"/>
    <property type="match status" value="1"/>
</dbReference>
<dbReference type="OrthoDB" id="57886at2"/>
<feature type="transmembrane region" description="Helical" evidence="10">
    <location>
        <begin position="51"/>
        <end position="70"/>
    </location>
</feature>
<dbReference type="InterPro" id="IPR004705">
    <property type="entry name" value="Cation/H_exchanger_CPA1_bac"/>
</dbReference>
<keyword evidence="9 10" id="KW-0739">Sodium transport</keyword>
<evidence type="ECO:0000256" key="3">
    <source>
        <dbReference type="ARBA" id="ARBA00022475"/>
    </source>
</evidence>
<keyword evidence="5 10" id="KW-1133">Transmembrane helix</keyword>
<keyword evidence="2 10" id="KW-0813">Transport</keyword>
<keyword evidence="10" id="KW-0050">Antiport</keyword>
<sequence length="522" mass="55649">MLAVVGLFAVVVLVREVSRRIGFQEPIALLMVGVGFSFVPGIPSFAVEPDLVLMVVLPVLLYGAAFTTSVPSFRENLRSIGTLSIGLTLFTTAAVGFAAHAVIPDLSLAAGMVLGAVVAPQDAVAAVAIGRQAGMPRRAITMLEGESLFNDAAALTAFQIAIAAVVGGSVSPWYASGRFLLATAGGLVVGAVVAFVLAWIRRRVDHPVADAALSLLAPFLAYLPAEAVHGSGIVSVVVTGLYLGHRQPSVMSARSRLVAQATWEVIEYLLAGAVFVLIGLQASDLITGLRGESPGLVAIACAVVVAVVIATRLLWVFPDIYVPRWLNRGRQQPVPWQEVAIVGWAGLRGVVSVGAAFAIPRGAGGGEFPHRDLILFVTAVVIVSTLLLQGLTLPAVVRRWGPHSIHPDDRAAEHADQEVAAHNASADAGLARLDELVAEQHPPEAVVDRLRERADRRRMLASRASGADGEADAEVYRRLRRDVLRAELEHLVRMRDDGELDDEVFTKEQRELDHEDSMLDRD</sequence>
<evidence type="ECO:0000256" key="11">
    <source>
        <dbReference type="SAM" id="MobiDB-lite"/>
    </source>
</evidence>
<accession>A0A4R6S001</accession>
<feature type="transmembrane region" description="Helical" evidence="10">
    <location>
        <begin position="179"/>
        <end position="200"/>
    </location>
</feature>
<proteinExistence type="inferred from homology"/>
<organism evidence="13 14">
    <name type="scientific">Labedaea rhizosphaerae</name>
    <dbReference type="NCBI Taxonomy" id="598644"/>
    <lineage>
        <taxon>Bacteria</taxon>
        <taxon>Bacillati</taxon>
        <taxon>Actinomycetota</taxon>
        <taxon>Actinomycetes</taxon>
        <taxon>Pseudonocardiales</taxon>
        <taxon>Pseudonocardiaceae</taxon>
        <taxon>Labedaea</taxon>
    </lineage>
</organism>
<keyword evidence="8 10" id="KW-0472">Membrane</keyword>
<feature type="region of interest" description="Disordered" evidence="11">
    <location>
        <begin position="497"/>
        <end position="522"/>
    </location>
</feature>
<dbReference type="PANTHER" id="PTHR10110:SF86">
    <property type="entry name" value="SODIUM_HYDROGEN EXCHANGER 7"/>
    <property type="match status" value="1"/>
</dbReference>
<evidence type="ECO:0000256" key="1">
    <source>
        <dbReference type="ARBA" id="ARBA00004651"/>
    </source>
</evidence>
<dbReference type="Proteomes" id="UP000295444">
    <property type="component" value="Unassembled WGS sequence"/>
</dbReference>
<evidence type="ECO:0000256" key="6">
    <source>
        <dbReference type="ARBA" id="ARBA00023053"/>
    </source>
</evidence>
<evidence type="ECO:0000256" key="10">
    <source>
        <dbReference type="RuleBase" id="RU366002"/>
    </source>
</evidence>
<dbReference type="EMBL" id="SNXZ01000007">
    <property type="protein sequence ID" value="TDP92802.1"/>
    <property type="molecule type" value="Genomic_DNA"/>
</dbReference>
<gene>
    <name evidence="13" type="ORF">EV186_10717</name>
</gene>
<feature type="transmembrane region" description="Helical" evidence="10">
    <location>
        <begin position="265"/>
        <end position="283"/>
    </location>
</feature>
<feature type="transmembrane region" description="Helical" evidence="10">
    <location>
        <begin position="339"/>
        <end position="361"/>
    </location>
</feature>
<reference evidence="13 14" key="1">
    <citation type="submission" date="2019-03" db="EMBL/GenBank/DDBJ databases">
        <title>Genomic Encyclopedia of Type Strains, Phase IV (KMG-IV): sequencing the most valuable type-strain genomes for metagenomic binning, comparative biology and taxonomic classification.</title>
        <authorList>
            <person name="Goeker M."/>
        </authorList>
    </citation>
    <scope>NUCLEOTIDE SEQUENCE [LARGE SCALE GENOMIC DNA]</scope>
    <source>
        <strain evidence="13 14">DSM 45361</strain>
    </source>
</reference>
<feature type="domain" description="Cation/H+ exchanger transmembrane" evidence="12">
    <location>
        <begin position="9"/>
        <end position="398"/>
    </location>
</feature>
<dbReference type="GO" id="GO:0098719">
    <property type="term" value="P:sodium ion import across plasma membrane"/>
    <property type="evidence" value="ECO:0007669"/>
    <property type="project" value="TreeGrafter"/>
</dbReference>
<comment type="caution">
    <text evidence="10">Lacks conserved residue(s) required for the propagation of feature annotation.</text>
</comment>
<comment type="subcellular location">
    <subcellularLocation>
        <location evidence="1 10">Cell membrane</location>
        <topology evidence="1 10">Multi-pass membrane protein</topology>
    </subcellularLocation>
</comment>
<evidence type="ECO:0000256" key="4">
    <source>
        <dbReference type="ARBA" id="ARBA00022692"/>
    </source>
</evidence>
<dbReference type="InterPro" id="IPR018422">
    <property type="entry name" value="Cation/H_exchanger_CPA1"/>
</dbReference>
<evidence type="ECO:0000259" key="12">
    <source>
        <dbReference type="Pfam" id="PF00999"/>
    </source>
</evidence>
<keyword evidence="4 10" id="KW-0812">Transmembrane</keyword>
<feature type="transmembrane region" description="Helical" evidence="10">
    <location>
        <begin position="229"/>
        <end position="245"/>
    </location>
</feature>
<comment type="caution">
    <text evidence="13">The sequence shown here is derived from an EMBL/GenBank/DDBJ whole genome shotgun (WGS) entry which is preliminary data.</text>
</comment>
<evidence type="ECO:0000256" key="7">
    <source>
        <dbReference type="ARBA" id="ARBA00023065"/>
    </source>
</evidence>
<dbReference type="PANTHER" id="PTHR10110">
    <property type="entry name" value="SODIUM/HYDROGEN EXCHANGER"/>
    <property type="match status" value="1"/>
</dbReference>
<keyword evidence="7 10" id="KW-0406">Ion transport</keyword>
<feature type="transmembrane region" description="Helical" evidence="10">
    <location>
        <begin position="82"/>
        <end position="103"/>
    </location>
</feature>
<evidence type="ECO:0000256" key="2">
    <source>
        <dbReference type="ARBA" id="ARBA00022448"/>
    </source>
</evidence>
<evidence type="ECO:0000256" key="5">
    <source>
        <dbReference type="ARBA" id="ARBA00022989"/>
    </source>
</evidence>
<dbReference type="InterPro" id="IPR006153">
    <property type="entry name" value="Cation/H_exchanger_TM"/>
</dbReference>
<feature type="transmembrane region" description="Helical" evidence="10">
    <location>
        <begin position="295"/>
        <end position="318"/>
    </location>
</feature>
<name>A0A4R6S001_LABRH</name>
<evidence type="ECO:0000313" key="13">
    <source>
        <dbReference type="EMBL" id="TDP92802.1"/>
    </source>
</evidence>
<keyword evidence="14" id="KW-1185">Reference proteome</keyword>
<keyword evidence="3 10" id="KW-1003">Cell membrane</keyword>
<dbReference type="AlphaFoldDB" id="A0A4R6S001"/>
<dbReference type="GO" id="GO:0015385">
    <property type="term" value="F:sodium:proton antiporter activity"/>
    <property type="evidence" value="ECO:0007669"/>
    <property type="project" value="InterPro"/>
</dbReference>
<feature type="transmembrane region" description="Helical" evidence="10">
    <location>
        <begin position="152"/>
        <end position="173"/>
    </location>
</feature>
<dbReference type="GO" id="GO:0005886">
    <property type="term" value="C:plasma membrane"/>
    <property type="evidence" value="ECO:0007669"/>
    <property type="project" value="UniProtKB-SubCell"/>
</dbReference>
<dbReference type="GO" id="GO:0015386">
    <property type="term" value="F:potassium:proton antiporter activity"/>
    <property type="evidence" value="ECO:0007669"/>
    <property type="project" value="TreeGrafter"/>
</dbReference>